<dbReference type="EMBL" id="HG316457">
    <property type="protein sequence ID" value="CDF89682.1"/>
    <property type="molecule type" value="Genomic_DNA"/>
</dbReference>
<dbReference type="OrthoDB" id="4069767at2759"/>
<dbReference type="AlphaFoldDB" id="A0A8J2T6P1"/>
<name>A0A8J2T6P1_ZYGB2</name>
<accession>A0A8J2T6P1</accession>
<sequence length="252" mass="27747">MKENRGPRDAGGKPFQLLNSVITGEDITPLPRGGNSDGSKSSPQETTPDPDLLFSPLNAGLDEGDEEDEYDHEFLSPVYFGAAYPKRFHRRSSMAHAAPERKNSTSLSAYSLGEFLTNSKNDDFWKEVGATDEEALCFPETDPLSEPTGMSSSEEPSAQEPCGQEPAKQADLSQFITEDLGSTQPMDSYSWDQDCKVKLLCYRDAEGKLRLRNANGGRVNKKGKKLLKRAIRRKSGVREMVSTGIGIGEFML</sequence>
<feature type="region of interest" description="Disordered" evidence="1">
    <location>
        <begin position="1"/>
        <end position="70"/>
    </location>
</feature>
<evidence type="ECO:0000256" key="1">
    <source>
        <dbReference type="SAM" id="MobiDB-lite"/>
    </source>
</evidence>
<feature type="region of interest" description="Disordered" evidence="1">
    <location>
        <begin position="139"/>
        <end position="168"/>
    </location>
</feature>
<evidence type="ECO:0000313" key="3">
    <source>
        <dbReference type="Proteomes" id="UP000019375"/>
    </source>
</evidence>
<protein>
    <submittedName>
        <fullName evidence="2">ZYBA0S04-10110g1_1</fullName>
    </submittedName>
</protein>
<evidence type="ECO:0000313" key="2">
    <source>
        <dbReference type="EMBL" id="CDF89682.1"/>
    </source>
</evidence>
<gene>
    <name evidence="2" type="ORF">BN860_10110g</name>
</gene>
<reference evidence="3" key="1">
    <citation type="journal article" date="2013" name="Genome Announc.">
        <title>Genome sequence of the food spoilage yeast Zygosaccharomyces bailii CLIB 213(T).</title>
        <authorList>
            <person name="Galeote V."/>
            <person name="Bigey F."/>
            <person name="Devillers H."/>
            <person name="Neuveglise C."/>
            <person name="Dequin S."/>
        </authorList>
    </citation>
    <scope>NUCLEOTIDE SEQUENCE [LARGE SCALE GENOMIC DNA]</scope>
    <source>
        <strain evidence="3">CLIB 213 / ATCC 58445 / CBS 680 / CCRC 21525 / NBRC 1098 / NCYC 1416 / NRRL Y-2227</strain>
    </source>
</reference>
<feature type="compositionally biased region" description="Basic and acidic residues" evidence="1">
    <location>
        <begin position="1"/>
        <end position="11"/>
    </location>
</feature>
<proteinExistence type="predicted"/>
<organism evidence="2 3">
    <name type="scientific">Zygosaccharomyces bailii (strain CLIB 213 / ATCC 58445 / CBS 680 / BCRC 21525 / NBRC 1098 / NCYC 1416 / NRRL Y-2227)</name>
    <dbReference type="NCBI Taxonomy" id="1333698"/>
    <lineage>
        <taxon>Eukaryota</taxon>
        <taxon>Fungi</taxon>
        <taxon>Dikarya</taxon>
        <taxon>Ascomycota</taxon>
        <taxon>Saccharomycotina</taxon>
        <taxon>Saccharomycetes</taxon>
        <taxon>Saccharomycetales</taxon>
        <taxon>Saccharomycetaceae</taxon>
        <taxon>Zygosaccharomyces</taxon>
    </lineage>
</organism>
<feature type="compositionally biased region" description="Polar residues" evidence="1">
    <location>
        <begin position="37"/>
        <end position="47"/>
    </location>
</feature>
<dbReference type="Proteomes" id="UP000019375">
    <property type="component" value="Unassembled WGS sequence"/>
</dbReference>
<keyword evidence="3" id="KW-1185">Reference proteome</keyword>